<dbReference type="Proteomes" id="UP001601442">
    <property type="component" value="Unassembled WGS sequence"/>
</dbReference>
<comment type="caution">
    <text evidence="1">The sequence shown here is derived from an EMBL/GenBank/DDBJ whole genome shotgun (WGS) entry which is preliminary data.</text>
</comment>
<sequence>MDHSAVDERITEAEGLRAVWRSTRDPRGRIEISAVFDAGATPEQVWRFAPGTDLAQARELHPKWNRLWDSVKRDFWADIAASAGCSPVTKRENRQ</sequence>
<evidence type="ECO:0000313" key="2">
    <source>
        <dbReference type="Proteomes" id="UP001601442"/>
    </source>
</evidence>
<accession>A0ABW6P4L5</accession>
<dbReference type="RefSeq" id="WP_387395650.1">
    <property type="nucleotide sequence ID" value="NZ_JBIAMT010000003.1"/>
</dbReference>
<reference evidence="1 2" key="1">
    <citation type="submission" date="2024-10" db="EMBL/GenBank/DDBJ databases">
        <title>The Natural Products Discovery Center: Release of the First 8490 Sequenced Strains for Exploring Actinobacteria Biosynthetic Diversity.</title>
        <authorList>
            <person name="Kalkreuter E."/>
            <person name="Kautsar S.A."/>
            <person name="Yang D."/>
            <person name="Bader C.D."/>
            <person name="Teijaro C.N."/>
            <person name="Fluegel L."/>
            <person name="Davis C.M."/>
            <person name="Simpson J.R."/>
            <person name="Lauterbach L."/>
            <person name="Steele A.D."/>
            <person name="Gui C."/>
            <person name="Meng S."/>
            <person name="Li G."/>
            <person name="Viehrig K."/>
            <person name="Ye F."/>
            <person name="Su P."/>
            <person name="Kiefer A.F."/>
            <person name="Nichols A."/>
            <person name="Cepeda A.J."/>
            <person name="Yan W."/>
            <person name="Fan B."/>
            <person name="Jiang Y."/>
            <person name="Adhikari A."/>
            <person name="Zheng C.-J."/>
            <person name="Schuster L."/>
            <person name="Cowan T.M."/>
            <person name="Smanski M.J."/>
            <person name="Chevrette M.G."/>
            <person name="De Carvalho L.P.S."/>
            <person name="Shen B."/>
        </authorList>
    </citation>
    <scope>NUCLEOTIDE SEQUENCE [LARGE SCALE GENOMIC DNA]</scope>
    <source>
        <strain evidence="1 2">NPDC004119</strain>
    </source>
</reference>
<dbReference type="EMBL" id="JBIAMT010000003">
    <property type="protein sequence ID" value="MFF0498344.1"/>
    <property type="molecule type" value="Genomic_DNA"/>
</dbReference>
<name>A0ABW6P4L5_9NOCA</name>
<organism evidence="1 2">
    <name type="scientific">Nocardia aobensis</name>
    <dbReference type="NCBI Taxonomy" id="257277"/>
    <lineage>
        <taxon>Bacteria</taxon>
        <taxon>Bacillati</taxon>
        <taxon>Actinomycetota</taxon>
        <taxon>Actinomycetes</taxon>
        <taxon>Mycobacteriales</taxon>
        <taxon>Nocardiaceae</taxon>
        <taxon>Nocardia</taxon>
    </lineage>
</organism>
<gene>
    <name evidence="1" type="ORF">ACFYU5_18185</name>
</gene>
<protein>
    <submittedName>
        <fullName evidence="1">Uncharacterized protein</fullName>
    </submittedName>
</protein>
<keyword evidence="2" id="KW-1185">Reference proteome</keyword>
<evidence type="ECO:0000313" key="1">
    <source>
        <dbReference type="EMBL" id="MFF0498344.1"/>
    </source>
</evidence>
<proteinExistence type="predicted"/>